<proteinExistence type="predicted"/>
<protein>
    <recommendedName>
        <fullName evidence="3">Sulfotransferase domain protein</fullName>
    </recommendedName>
</protein>
<dbReference type="Proteomes" id="UP000193900">
    <property type="component" value="Unassembled WGS sequence"/>
</dbReference>
<gene>
    <name evidence="1" type="ORF">ROA7023_04252</name>
</gene>
<dbReference type="RefSeq" id="WP_159458626.1">
    <property type="nucleotide sequence ID" value="NZ_FWFZ01000046.1"/>
</dbReference>
<evidence type="ECO:0000313" key="1">
    <source>
        <dbReference type="EMBL" id="SLN76842.1"/>
    </source>
</evidence>
<sequence length="299" mass="32906">MTETRDTWPAASGQWPPPVAIGGLGGSGTRVFAAMLRHAGLHIGETLNVPLDNLWFTVLFKRQDWTRRRPDPAEVAVAVRLFVTAMTLGLDGRLAAGDRALVDGLRRNLPPEGQWRVGAQGPHAEALAASRPGPGPRAWGWKEPNTHIFLPDLDRRIAGLRYVHVIRDGLDMAFSKNVWQALHWGHLFGLSNTPEEPMPVRQLRFWTAANRAALDYGTTHMPGRFLVMRYEDVCAEPERCWRRFRRFLGLPGDAVLAPGLLNPTSIGRSKSHDLSLFPPDLGKAAAALQSEAEALSAGA</sequence>
<dbReference type="EMBL" id="FWFZ01000046">
    <property type="protein sequence ID" value="SLN76842.1"/>
    <property type="molecule type" value="Genomic_DNA"/>
</dbReference>
<dbReference type="OrthoDB" id="9800698at2"/>
<keyword evidence="2" id="KW-1185">Reference proteome</keyword>
<evidence type="ECO:0008006" key="3">
    <source>
        <dbReference type="Google" id="ProtNLM"/>
    </source>
</evidence>
<organism evidence="1 2">
    <name type="scientific">Roseisalinus antarcticus</name>
    <dbReference type="NCBI Taxonomy" id="254357"/>
    <lineage>
        <taxon>Bacteria</taxon>
        <taxon>Pseudomonadati</taxon>
        <taxon>Pseudomonadota</taxon>
        <taxon>Alphaproteobacteria</taxon>
        <taxon>Rhodobacterales</taxon>
        <taxon>Roseobacteraceae</taxon>
        <taxon>Roseisalinus</taxon>
    </lineage>
</organism>
<dbReference type="Pfam" id="PF13469">
    <property type="entry name" value="Sulfotransfer_3"/>
    <property type="match status" value="1"/>
</dbReference>
<dbReference type="SUPFAM" id="SSF52540">
    <property type="entry name" value="P-loop containing nucleoside triphosphate hydrolases"/>
    <property type="match status" value="1"/>
</dbReference>
<dbReference type="AlphaFoldDB" id="A0A1Y5U4M3"/>
<accession>A0A1Y5U4M3</accession>
<dbReference type="InterPro" id="IPR027417">
    <property type="entry name" value="P-loop_NTPase"/>
</dbReference>
<dbReference type="Gene3D" id="3.40.50.300">
    <property type="entry name" value="P-loop containing nucleotide triphosphate hydrolases"/>
    <property type="match status" value="1"/>
</dbReference>
<name>A0A1Y5U4M3_9RHOB</name>
<reference evidence="1 2" key="1">
    <citation type="submission" date="2017-03" db="EMBL/GenBank/DDBJ databases">
        <authorList>
            <person name="Afonso C.L."/>
            <person name="Miller P.J."/>
            <person name="Scott M.A."/>
            <person name="Spackman E."/>
            <person name="Goraichik I."/>
            <person name="Dimitrov K.M."/>
            <person name="Suarez D.L."/>
            <person name="Swayne D.E."/>
        </authorList>
    </citation>
    <scope>NUCLEOTIDE SEQUENCE [LARGE SCALE GENOMIC DNA]</scope>
    <source>
        <strain evidence="1 2">CECT 7023</strain>
    </source>
</reference>
<evidence type="ECO:0000313" key="2">
    <source>
        <dbReference type="Proteomes" id="UP000193900"/>
    </source>
</evidence>